<name>A0ABU1MWB5_9CAUL</name>
<sequence>MPNPPRVAGPADRPKNLKVVALAYDGLRTFEFGSMVELFALPRPEMGPVWYEFATAAIEPGPLRGLGGVQVVADGGLELAERAGTIIVAGWRGADTPVPASLIEVLRKAHANGARVLSVCSGVFVLAAAGLLAGRRATTHWHDVDKLRARYPDIDVLPDVLYVDEGQVLTSAGSAAGLDLGLHLIRRDFGPEAANIVARRLVIPSHRDGGQAQFIQRPVPTAHEASRLSPILDRMRADLSREHTVKTLADAAGMSPRTFLRRFEAATGTTPARWLLAERLAQARELLETTPAGVEQIAHTVGFGAAALRHHFRKSLATTPQAYRARFGDRTCLGARRNPA</sequence>
<dbReference type="InterPro" id="IPR018062">
    <property type="entry name" value="HTH_AraC-typ_CS"/>
</dbReference>
<dbReference type="Pfam" id="PF01965">
    <property type="entry name" value="DJ-1_PfpI"/>
    <property type="match status" value="1"/>
</dbReference>
<evidence type="ECO:0000259" key="4">
    <source>
        <dbReference type="PROSITE" id="PS01124"/>
    </source>
</evidence>
<dbReference type="Gene3D" id="1.10.10.60">
    <property type="entry name" value="Homeodomain-like"/>
    <property type="match status" value="1"/>
</dbReference>
<dbReference type="Proteomes" id="UP001262754">
    <property type="component" value="Unassembled WGS sequence"/>
</dbReference>
<dbReference type="InterPro" id="IPR009057">
    <property type="entry name" value="Homeodomain-like_sf"/>
</dbReference>
<reference evidence="5 6" key="1">
    <citation type="submission" date="2023-07" db="EMBL/GenBank/DDBJ databases">
        <title>Sorghum-associated microbial communities from plants grown in Nebraska, USA.</title>
        <authorList>
            <person name="Schachtman D."/>
        </authorList>
    </citation>
    <scope>NUCLEOTIDE SEQUENCE [LARGE SCALE GENOMIC DNA]</scope>
    <source>
        <strain evidence="5 6">DS2154</strain>
    </source>
</reference>
<evidence type="ECO:0000313" key="5">
    <source>
        <dbReference type="EMBL" id="MDR6530383.1"/>
    </source>
</evidence>
<evidence type="ECO:0000256" key="1">
    <source>
        <dbReference type="ARBA" id="ARBA00023015"/>
    </source>
</evidence>
<evidence type="ECO:0000256" key="2">
    <source>
        <dbReference type="ARBA" id="ARBA00023125"/>
    </source>
</evidence>
<dbReference type="InterPro" id="IPR018060">
    <property type="entry name" value="HTH_AraC"/>
</dbReference>
<dbReference type="Gene3D" id="3.40.50.880">
    <property type="match status" value="1"/>
</dbReference>
<dbReference type="PROSITE" id="PS00041">
    <property type="entry name" value="HTH_ARAC_FAMILY_1"/>
    <property type="match status" value="1"/>
</dbReference>
<dbReference type="PROSITE" id="PS01124">
    <property type="entry name" value="HTH_ARAC_FAMILY_2"/>
    <property type="match status" value="1"/>
</dbReference>
<dbReference type="SMART" id="SM00342">
    <property type="entry name" value="HTH_ARAC"/>
    <property type="match status" value="1"/>
</dbReference>
<dbReference type="EMBL" id="JAVDRL010000003">
    <property type="protein sequence ID" value="MDR6530383.1"/>
    <property type="molecule type" value="Genomic_DNA"/>
</dbReference>
<dbReference type="RefSeq" id="WP_310029922.1">
    <property type="nucleotide sequence ID" value="NZ_JAVDRL010000003.1"/>
</dbReference>
<dbReference type="InterPro" id="IPR029062">
    <property type="entry name" value="Class_I_gatase-like"/>
</dbReference>
<dbReference type="InterPro" id="IPR052158">
    <property type="entry name" value="INH-QAR"/>
</dbReference>
<gene>
    <name evidence="5" type="ORF">J2800_001119</name>
</gene>
<accession>A0ABU1MWB5</accession>
<comment type="caution">
    <text evidence="5">The sequence shown here is derived from an EMBL/GenBank/DDBJ whole genome shotgun (WGS) entry which is preliminary data.</text>
</comment>
<keyword evidence="2" id="KW-0238">DNA-binding</keyword>
<dbReference type="SUPFAM" id="SSF46689">
    <property type="entry name" value="Homeodomain-like"/>
    <property type="match status" value="2"/>
</dbReference>
<dbReference type="NCBIfam" id="NF006902">
    <property type="entry name" value="PRK09393.1"/>
    <property type="match status" value="1"/>
</dbReference>
<proteinExistence type="predicted"/>
<keyword evidence="6" id="KW-1185">Reference proteome</keyword>
<feature type="domain" description="HTH araC/xylS-type" evidence="4">
    <location>
        <begin position="229"/>
        <end position="326"/>
    </location>
</feature>
<evidence type="ECO:0000313" key="6">
    <source>
        <dbReference type="Proteomes" id="UP001262754"/>
    </source>
</evidence>
<dbReference type="PANTHER" id="PTHR43130:SF3">
    <property type="entry name" value="HTH-TYPE TRANSCRIPTIONAL REGULATOR RV1931C"/>
    <property type="match status" value="1"/>
</dbReference>
<organism evidence="5 6">
    <name type="scientific">Caulobacter rhizosphaerae</name>
    <dbReference type="NCBI Taxonomy" id="2010972"/>
    <lineage>
        <taxon>Bacteria</taxon>
        <taxon>Pseudomonadati</taxon>
        <taxon>Pseudomonadota</taxon>
        <taxon>Alphaproteobacteria</taxon>
        <taxon>Caulobacterales</taxon>
        <taxon>Caulobacteraceae</taxon>
        <taxon>Caulobacter</taxon>
    </lineage>
</organism>
<dbReference type="CDD" id="cd03137">
    <property type="entry name" value="GATase1_AraC_1"/>
    <property type="match status" value="1"/>
</dbReference>
<dbReference type="Pfam" id="PF12833">
    <property type="entry name" value="HTH_18"/>
    <property type="match status" value="1"/>
</dbReference>
<dbReference type="PANTHER" id="PTHR43130">
    <property type="entry name" value="ARAC-FAMILY TRANSCRIPTIONAL REGULATOR"/>
    <property type="match status" value="1"/>
</dbReference>
<evidence type="ECO:0000256" key="3">
    <source>
        <dbReference type="ARBA" id="ARBA00023163"/>
    </source>
</evidence>
<keyword evidence="3" id="KW-0804">Transcription</keyword>
<dbReference type="InterPro" id="IPR002818">
    <property type="entry name" value="DJ-1/PfpI"/>
</dbReference>
<dbReference type="SUPFAM" id="SSF52317">
    <property type="entry name" value="Class I glutamine amidotransferase-like"/>
    <property type="match status" value="1"/>
</dbReference>
<protein>
    <submittedName>
        <fullName evidence="5">AraC family transcriptional activator FtrA</fullName>
    </submittedName>
</protein>
<keyword evidence="1" id="KW-0805">Transcription regulation</keyword>